<dbReference type="EMBL" id="CAUOFW020006337">
    <property type="protein sequence ID" value="CAK9174334.1"/>
    <property type="molecule type" value="Genomic_DNA"/>
</dbReference>
<gene>
    <name evidence="1" type="ORF">ILEXP_LOCUS44079</name>
</gene>
<proteinExistence type="predicted"/>
<dbReference type="Proteomes" id="UP001642360">
    <property type="component" value="Unassembled WGS sequence"/>
</dbReference>
<protein>
    <submittedName>
        <fullName evidence="1">Uncharacterized protein</fullName>
    </submittedName>
</protein>
<organism evidence="1 2">
    <name type="scientific">Ilex paraguariensis</name>
    <name type="common">yerba mate</name>
    <dbReference type="NCBI Taxonomy" id="185542"/>
    <lineage>
        <taxon>Eukaryota</taxon>
        <taxon>Viridiplantae</taxon>
        <taxon>Streptophyta</taxon>
        <taxon>Embryophyta</taxon>
        <taxon>Tracheophyta</taxon>
        <taxon>Spermatophyta</taxon>
        <taxon>Magnoliopsida</taxon>
        <taxon>eudicotyledons</taxon>
        <taxon>Gunneridae</taxon>
        <taxon>Pentapetalae</taxon>
        <taxon>asterids</taxon>
        <taxon>campanulids</taxon>
        <taxon>Aquifoliales</taxon>
        <taxon>Aquifoliaceae</taxon>
        <taxon>Ilex</taxon>
    </lineage>
</organism>
<dbReference type="PANTHER" id="PTHR47987">
    <property type="entry name" value="OS08G0249100 PROTEIN"/>
    <property type="match status" value="1"/>
</dbReference>
<comment type="caution">
    <text evidence="1">The sequence shown here is derived from an EMBL/GenBank/DDBJ whole genome shotgun (WGS) entry which is preliminary data.</text>
</comment>
<dbReference type="InterPro" id="IPR046958">
    <property type="entry name" value="RBK1/2/STUNTED"/>
</dbReference>
<evidence type="ECO:0000313" key="2">
    <source>
        <dbReference type="Proteomes" id="UP001642360"/>
    </source>
</evidence>
<keyword evidence="2" id="KW-1185">Reference proteome</keyword>
<sequence length="217" mass="24965">MGPAWFRQGDLNKIRSWQSFNITIITEFQKVLGSELEAWSYCIAMCASKLVGRENHKNNGRTYVTWIYYATNFAELIWRVVFNLSISTRTQDIVELITGEEAIQTNQSFSHESLVLWARSLLSFGPCERLVDPHLNEDCNKYEMKAMMIAALLCLVHSSSRRPSMKTVVARMIQIEWDMIGMVNEVNKEAKEAGHKGISRKNSLDNWFHGNEQRLGV</sequence>
<dbReference type="AlphaFoldDB" id="A0ABC8TXV1"/>
<accession>A0ABC8TXV1</accession>
<dbReference type="Gene3D" id="1.10.510.10">
    <property type="entry name" value="Transferase(Phosphotransferase) domain 1"/>
    <property type="match status" value="1"/>
</dbReference>
<evidence type="ECO:0000313" key="1">
    <source>
        <dbReference type="EMBL" id="CAK9174334.1"/>
    </source>
</evidence>
<name>A0ABC8TXV1_9AQUA</name>
<reference evidence="1 2" key="1">
    <citation type="submission" date="2024-02" db="EMBL/GenBank/DDBJ databases">
        <authorList>
            <person name="Vignale AGUSTIN F."/>
            <person name="Sosa J E."/>
            <person name="Modenutti C."/>
        </authorList>
    </citation>
    <scope>NUCLEOTIDE SEQUENCE [LARGE SCALE GENOMIC DNA]</scope>
</reference>